<sequence length="184" mass="20672">MSKNGSSSSGGGKTNALNINAKGQTERGACTYCGNMQHTRETCFKLHGYPEWWNELKARKQRDVAGGSGQAALVNTEPQLSLASQVEPKYESTTLNDQVCMFFSSLVSTSSLQEEMLDEEQNWWDCHRVDEVSDNLVQVAFEQQQRQSSCESTNERNEVVIGEESKRDTMLKGLNMNLKIHLKE</sequence>
<reference evidence="2" key="2">
    <citation type="submission" date="2023-02" db="EMBL/GenBank/DDBJ databases">
        <authorList>
            <person name="Swenson N.G."/>
            <person name="Wegrzyn J.L."/>
            <person name="Mcevoy S.L."/>
        </authorList>
    </citation>
    <scope>NUCLEOTIDE SEQUENCE</scope>
    <source>
        <strain evidence="2">91603</strain>
        <tissue evidence="2">Leaf</tissue>
    </source>
</reference>
<reference evidence="2" key="1">
    <citation type="journal article" date="2022" name="Plant J.">
        <title>Strategies of tolerance reflected in two North American maple genomes.</title>
        <authorList>
            <person name="McEvoy S.L."/>
            <person name="Sezen U.U."/>
            <person name="Trouern-Trend A."/>
            <person name="McMahon S.M."/>
            <person name="Schaberg P.G."/>
            <person name="Yang J."/>
            <person name="Wegrzyn J.L."/>
            <person name="Swenson N.G."/>
        </authorList>
    </citation>
    <scope>NUCLEOTIDE SEQUENCE</scope>
    <source>
        <strain evidence="2">91603</strain>
    </source>
</reference>
<comment type="caution">
    <text evidence="2">The sequence shown here is derived from an EMBL/GenBank/DDBJ whole genome shotgun (WGS) entry which is preliminary data.</text>
</comment>
<evidence type="ECO:0000256" key="1">
    <source>
        <dbReference type="SAM" id="MobiDB-lite"/>
    </source>
</evidence>
<feature type="region of interest" description="Disordered" evidence="1">
    <location>
        <begin position="1"/>
        <end position="20"/>
    </location>
</feature>
<proteinExistence type="predicted"/>
<name>A0AAD5NF60_ACENE</name>
<dbReference type="EMBL" id="JAJSOW010000108">
    <property type="protein sequence ID" value="KAI9153199.1"/>
    <property type="molecule type" value="Genomic_DNA"/>
</dbReference>
<accession>A0AAD5NF60</accession>
<organism evidence="2 3">
    <name type="scientific">Acer negundo</name>
    <name type="common">Box elder</name>
    <dbReference type="NCBI Taxonomy" id="4023"/>
    <lineage>
        <taxon>Eukaryota</taxon>
        <taxon>Viridiplantae</taxon>
        <taxon>Streptophyta</taxon>
        <taxon>Embryophyta</taxon>
        <taxon>Tracheophyta</taxon>
        <taxon>Spermatophyta</taxon>
        <taxon>Magnoliopsida</taxon>
        <taxon>eudicotyledons</taxon>
        <taxon>Gunneridae</taxon>
        <taxon>Pentapetalae</taxon>
        <taxon>rosids</taxon>
        <taxon>malvids</taxon>
        <taxon>Sapindales</taxon>
        <taxon>Sapindaceae</taxon>
        <taxon>Hippocastanoideae</taxon>
        <taxon>Acereae</taxon>
        <taxon>Acer</taxon>
    </lineage>
</organism>
<gene>
    <name evidence="2" type="ORF">LWI28_007568</name>
</gene>
<keyword evidence="3" id="KW-1185">Reference proteome</keyword>
<dbReference type="Proteomes" id="UP001064489">
    <property type="component" value="Chromosome 11"/>
</dbReference>
<protein>
    <submittedName>
        <fullName evidence="2">Uncharacterized protein</fullName>
    </submittedName>
</protein>
<evidence type="ECO:0000313" key="3">
    <source>
        <dbReference type="Proteomes" id="UP001064489"/>
    </source>
</evidence>
<evidence type="ECO:0000313" key="2">
    <source>
        <dbReference type="EMBL" id="KAI9153199.1"/>
    </source>
</evidence>
<dbReference type="AlphaFoldDB" id="A0AAD5NF60"/>